<evidence type="ECO:0000256" key="4">
    <source>
        <dbReference type="ARBA" id="ARBA00022490"/>
    </source>
</evidence>
<dbReference type="OrthoDB" id="10051712at2759"/>
<feature type="compositionally biased region" description="Low complexity" evidence="7">
    <location>
        <begin position="280"/>
        <end position="299"/>
    </location>
</feature>
<dbReference type="InterPro" id="IPR028085">
    <property type="entry name" value="FNIP_mid_dom"/>
</dbReference>
<evidence type="ECO:0000256" key="3">
    <source>
        <dbReference type="ARBA" id="ARBA00007541"/>
    </source>
</evidence>
<feature type="domain" description="UDENN FNIP1/2-type" evidence="8">
    <location>
        <begin position="30"/>
        <end position="1051"/>
    </location>
</feature>
<name>A0A6J2J8G9_BOMMA</name>
<evidence type="ECO:0000313" key="9">
    <source>
        <dbReference type="Proteomes" id="UP000504629"/>
    </source>
</evidence>
<dbReference type="InterPro" id="IPR028084">
    <property type="entry name" value="FNIP_N_dom"/>
</dbReference>
<evidence type="ECO:0000256" key="5">
    <source>
        <dbReference type="ARBA" id="ARBA00023136"/>
    </source>
</evidence>
<dbReference type="Proteomes" id="UP000504629">
    <property type="component" value="Unplaced"/>
</dbReference>
<evidence type="ECO:0000259" key="8">
    <source>
        <dbReference type="PROSITE" id="PS51836"/>
    </source>
</evidence>
<dbReference type="Pfam" id="PF14637">
    <property type="entry name" value="FNIP_M"/>
    <property type="match status" value="1"/>
</dbReference>
<dbReference type="KEGG" id="bman:114239601"/>
<evidence type="ECO:0000256" key="7">
    <source>
        <dbReference type="SAM" id="MobiDB-lite"/>
    </source>
</evidence>
<keyword evidence="6" id="KW-0458">Lysosome</keyword>
<evidence type="ECO:0000256" key="1">
    <source>
        <dbReference type="ARBA" id="ARBA00004496"/>
    </source>
</evidence>
<dbReference type="GO" id="GO:0051087">
    <property type="term" value="F:protein-folding chaperone binding"/>
    <property type="evidence" value="ECO:0007669"/>
    <property type="project" value="TreeGrafter"/>
</dbReference>
<dbReference type="PANTHER" id="PTHR21634">
    <property type="entry name" value="RE13835P"/>
    <property type="match status" value="1"/>
</dbReference>
<dbReference type="PROSITE" id="PS51836">
    <property type="entry name" value="DENN_FNIP12"/>
    <property type="match status" value="1"/>
</dbReference>
<gene>
    <name evidence="10" type="primary">LOC114239601</name>
</gene>
<comment type="subcellular location">
    <subcellularLocation>
        <location evidence="1">Cytoplasm</location>
    </subcellularLocation>
    <subcellularLocation>
        <location evidence="2">Lysosome membrane</location>
    </subcellularLocation>
</comment>
<reference evidence="10" key="1">
    <citation type="submission" date="2025-08" db="UniProtKB">
        <authorList>
            <consortium name="RefSeq"/>
        </authorList>
    </citation>
    <scope>IDENTIFICATION</scope>
    <source>
        <tissue evidence="10">Silk gland</tissue>
    </source>
</reference>
<sequence length="1064" mass="118506">MAFLDKLLHRSKKLGIDIHEKRNRDRFSQITSEQVRLLLFKECDWRGRKLLFDSSSIQKVPAGKNDRPTFRQTDELPCIVEVTDGFSYLYKGPSSDASVLGEMIFGAVAMNCRNVSLKIHVMDEPRRLMCTKIFFVPTSRRISRGERKNDRREAESCSYLRNESKPLNVPTMNEEGALSLSSSMGRGDSGFCGDSSPYSSLGSTHDYFCMFENCDGRPQEDIYSLHYPPGRKLSISSNGSWQRRTFQNMATRFDLGHKSSSSLSVPTAFSNGTSATSCDSQVYSNSSTSGTSESITSSSASAVQKKNKLGLALLITMTDSSDMDLVRRCVEHSPQLQAMVCRLRLAILAAGAGGAFVSTLHRAAEDAAKWLTDLMYGPRLQPMWLNLVTSEKPGASNKMAESLLSDLCSILAVGDTKNTNFFISTLVTYVLTYHLGWVSTVSPYDSEVHQTAATKSNDSKRPYNVLWAQLNDLCGNIGFPPRAARTIISGATNTQFVNRLLVILTYFIRCGEVKRTDFLYQNVPVKEIRVVNVDQPEGGLKRTATRASKLSQCETLNEQLNAQNSDCSVGTLVPSEVGLKKSSTHANLNQKLSSSAQFAIEGGSNTEPVTGHLKRNTTMMLLSKAYSDSSLSSSISDAEPEQVIFVLGDNEKLVGLKNKSASGKSVKKSSKIHNEPLEIEIPENKIEKCTKDNCEKSDSPSKCCGQTLQHSKPIKHSGFKFEFDKYPQIVTNYMKSKNLEILDRHYIGKPGNLKLDNYQFDPMIVPPIQEERCETCVKCQLMESLLQTPTNASEMEYMNDIPRQSEPQHAKETIVRDNQIHRELSPKTFVRVQKENTLIVNVAKIEDRISNLEAKRPERKTSRDKMNERQMKVKQVIEIPLQRLQVMGRPCLLRSGYDASLLGGITDHYVPDLVLQGTLAEPNAWETDLRRDLDLTSHLNKTVECSLQSVAIVGDTNSWEVRIVGRDCCSGGMSPLVGSMLDALPIMWKAKVPAHECLSFLEGKLREFCVLSKTLAEMLMSTDFCDIATLTKSLNVDMNDVPLLMAVATTHTPQVATRYGISYR</sequence>
<feature type="region of interest" description="Disordered" evidence="7">
    <location>
        <begin position="272"/>
        <end position="299"/>
    </location>
</feature>
<dbReference type="PRINTS" id="PR02073">
    <property type="entry name" value="FOLLICULNIP1"/>
</dbReference>
<keyword evidence="4" id="KW-0963">Cytoplasm</keyword>
<dbReference type="PANTHER" id="PTHR21634:SF9">
    <property type="entry name" value="RE13835P"/>
    <property type="match status" value="1"/>
</dbReference>
<dbReference type="Pfam" id="PF14638">
    <property type="entry name" value="FNIP_C"/>
    <property type="match status" value="1"/>
</dbReference>
<evidence type="ECO:0000313" key="10">
    <source>
        <dbReference type="RefSeq" id="XP_028025691.1"/>
    </source>
</evidence>
<dbReference type="GO" id="GO:0005765">
    <property type="term" value="C:lysosomal membrane"/>
    <property type="evidence" value="ECO:0007669"/>
    <property type="project" value="UniProtKB-SubCell"/>
</dbReference>
<dbReference type="RefSeq" id="XP_028025691.1">
    <property type="nucleotide sequence ID" value="XM_028169890.1"/>
</dbReference>
<evidence type="ECO:0000256" key="2">
    <source>
        <dbReference type="ARBA" id="ARBA00004656"/>
    </source>
</evidence>
<dbReference type="InterPro" id="IPR028086">
    <property type="entry name" value="FNIP_C_dom"/>
</dbReference>
<dbReference type="AlphaFoldDB" id="A0A6J2J8G9"/>
<keyword evidence="5" id="KW-0472">Membrane</keyword>
<dbReference type="GeneID" id="114239601"/>
<evidence type="ECO:0000256" key="6">
    <source>
        <dbReference type="ARBA" id="ARBA00023228"/>
    </source>
</evidence>
<dbReference type="GO" id="GO:0042030">
    <property type="term" value="F:ATPase inhibitor activity"/>
    <property type="evidence" value="ECO:0007669"/>
    <property type="project" value="TreeGrafter"/>
</dbReference>
<dbReference type="InterPro" id="IPR026156">
    <property type="entry name" value="FNIP_fam"/>
</dbReference>
<comment type="similarity">
    <text evidence="3">Belongs to the FNIP family.</text>
</comment>
<keyword evidence="9" id="KW-1185">Reference proteome</keyword>
<organism evidence="9 10">
    <name type="scientific">Bombyx mandarina</name>
    <name type="common">Wild silk moth</name>
    <name type="synonym">Wild silkworm</name>
    <dbReference type="NCBI Taxonomy" id="7092"/>
    <lineage>
        <taxon>Eukaryota</taxon>
        <taxon>Metazoa</taxon>
        <taxon>Ecdysozoa</taxon>
        <taxon>Arthropoda</taxon>
        <taxon>Hexapoda</taxon>
        <taxon>Insecta</taxon>
        <taxon>Pterygota</taxon>
        <taxon>Neoptera</taxon>
        <taxon>Endopterygota</taxon>
        <taxon>Lepidoptera</taxon>
        <taxon>Glossata</taxon>
        <taxon>Ditrysia</taxon>
        <taxon>Bombycoidea</taxon>
        <taxon>Bombycidae</taxon>
        <taxon>Bombycinae</taxon>
        <taxon>Bombyx</taxon>
    </lineage>
</organism>
<dbReference type="Pfam" id="PF14636">
    <property type="entry name" value="FNIP_N"/>
    <property type="match status" value="1"/>
</dbReference>
<dbReference type="InterPro" id="IPR037545">
    <property type="entry name" value="DENN_FNIP1/2"/>
</dbReference>
<proteinExistence type="inferred from homology"/>
<accession>A0A6J2J8G9</accession>
<protein>
    <submittedName>
        <fullName evidence="10">Folliculin-interacting protein 2 isoform X1</fullName>
    </submittedName>
</protein>